<keyword evidence="2" id="KW-0328">Glycosyltransferase</keyword>
<evidence type="ECO:0000256" key="5">
    <source>
        <dbReference type="ARBA" id="ARBA00022989"/>
    </source>
</evidence>
<dbReference type="EMBL" id="JAHFYH010000105">
    <property type="protein sequence ID" value="KAH0212907.1"/>
    <property type="molecule type" value="Genomic_DNA"/>
</dbReference>
<gene>
    <name evidence="9" type="ORF">KCV03_g9131</name>
</gene>
<reference evidence="9" key="2">
    <citation type="submission" date="2021-08" db="EMBL/GenBank/DDBJ databases">
        <authorList>
            <person name="Gostincar C."/>
            <person name="Sun X."/>
            <person name="Song Z."/>
            <person name="Gunde-Cimerman N."/>
        </authorList>
    </citation>
    <scope>NUCLEOTIDE SEQUENCE</scope>
    <source>
        <strain evidence="9">EXF-8016</strain>
    </source>
</reference>
<feature type="transmembrane region" description="Helical" evidence="7">
    <location>
        <begin position="515"/>
        <end position="534"/>
    </location>
</feature>
<keyword evidence="5 7" id="KW-1133">Transmembrane helix</keyword>
<name>A0A9P8G8L9_AURME</name>
<dbReference type="Gene3D" id="3.90.550.10">
    <property type="entry name" value="Spore Coat Polysaccharide Biosynthesis Protein SpsA, Chain A"/>
    <property type="match status" value="1"/>
</dbReference>
<dbReference type="Proteomes" id="UP000767238">
    <property type="component" value="Unassembled WGS sequence"/>
</dbReference>
<organism evidence="9 10">
    <name type="scientific">Aureobasidium melanogenum</name>
    <name type="common">Aureobasidium pullulans var. melanogenum</name>
    <dbReference type="NCBI Taxonomy" id="46634"/>
    <lineage>
        <taxon>Eukaryota</taxon>
        <taxon>Fungi</taxon>
        <taxon>Dikarya</taxon>
        <taxon>Ascomycota</taxon>
        <taxon>Pezizomycotina</taxon>
        <taxon>Dothideomycetes</taxon>
        <taxon>Dothideomycetidae</taxon>
        <taxon>Dothideales</taxon>
        <taxon>Saccotheciaceae</taxon>
        <taxon>Aureobasidium</taxon>
    </lineage>
</organism>
<evidence type="ECO:0000256" key="7">
    <source>
        <dbReference type="SAM" id="Phobius"/>
    </source>
</evidence>
<dbReference type="GO" id="GO:0016020">
    <property type="term" value="C:membrane"/>
    <property type="evidence" value="ECO:0007669"/>
    <property type="project" value="UniProtKB-SubCell"/>
</dbReference>
<dbReference type="PANTHER" id="PTHR43867:SF2">
    <property type="entry name" value="CELLULOSE SYNTHASE CATALYTIC SUBUNIT A [UDP-FORMING]"/>
    <property type="match status" value="1"/>
</dbReference>
<keyword evidence="3 9" id="KW-0808">Transferase</keyword>
<comment type="caution">
    <text evidence="9">The sequence shown here is derived from an EMBL/GenBank/DDBJ whole genome shotgun (WGS) entry which is preliminary data.</text>
</comment>
<dbReference type="OrthoDB" id="72851at2759"/>
<dbReference type="PANTHER" id="PTHR43867">
    <property type="entry name" value="CELLULOSE SYNTHASE CATALYTIC SUBUNIT A [UDP-FORMING]"/>
    <property type="match status" value="1"/>
</dbReference>
<evidence type="ECO:0000313" key="10">
    <source>
        <dbReference type="Proteomes" id="UP000767238"/>
    </source>
</evidence>
<evidence type="ECO:0000256" key="6">
    <source>
        <dbReference type="ARBA" id="ARBA00023136"/>
    </source>
</evidence>
<evidence type="ECO:0000256" key="2">
    <source>
        <dbReference type="ARBA" id="ARBA00022676"/>
    </source>
</evidence>
<dbReference type="SUPFAM" id="SSF53448">
    <property type="entry name" value="Nucleotide-diphospho-sugar transferases"/>
    <property type="match status" value="1"/>
</dbReference>
<reference evidence="9" key="1">
    <citation type="journal article" date="2021" name="J Fungi (Basel)">
        <title>Virulence traits and population genomics of the black yeast Aureobasidium melanogenum.</title>
        <authorList>
            <person name="Cernosa A."/>
            <person name="Sun X."/>
            <person name="Gostincar C."/>
            <person name="Fang C."/>
            <person name="Gunde-Cimerman N."/>
            <person name="Song Z."/>
        </authorList>
    </citation>
    <scope>NUCLEOTIDE SEQUENCE</scope>
    <source>
        <strain evidence="9">EXF-8016</strain>
    </source>
</reference>
<evidence type="ECO:0000256" key="3">
    <source>
        <dbReference type="ARBA" id="ARBA00022679"/>
    </source>
</evidence>
<keyword evidence="4 7" id="KW-0812">Transmembrane</keyword>
<evidence type="ECO:0000256" key="4">
    <source>
        <dbReference type="ARBA" id="ARBA00022692"/>
    </source>
</evidence>
<keyword evidence="6 7" id="KW-0472">Membrane</keyword>
<dbReference type="AlphaFoldDB" id="A0A9P8G8L9"/>
<feature type="non-terminal residue" evidence="9">
    <location>
        <position position="1"/>
    </location>
</feature>
<feature type="domain" description="Glycosyltransferase 2-like" evidence="8">
    <location>
        <begin position="217"/>
        <end position="400"/>
    </location>
</feature>
<dbReference type="InterPro" id="IPR050321">
    <property type="entry name" value="Glycosyltr_2/OpgH_subfam"/>
</dbReference>
<sequence length="654" mass="73866">MLLLEDKSRPLSQDPREVYNIVELSDSEDHTPIWHWCTTTLPHLVGTPLSILSWAFSLRFLLLLWRSLWDGNGKPGIVAACYLGTQLSLLIARVADDGWRFLCTNPRLRSRLRLVGSQVPHADVIITTCGEEIDVVMDTVRAACDLDYPADRYRILVADDAANPDLEMQIAAMATRTPVTLLYYARPTKGGMKAGNMNSALNYLHSLGGAEYCTFCDVDMIFEPEFLRATLALLVNDDQVGVAVVPQRFYNVPTNDPLYQSLNVDGKFDEIQRDSMNCAWVTGPGVVFRCRAIRDIGGFPENALAEDILTGFTLQGRGWKVVYCREELQFGLVPDTFKAHVTQRMKWFVGRLRNSRRLDCAIFSPKVKGMTWKQRISAICHCASPIASMMNRPLCSWIILLLVASGQPLVTAKSGELQNILFVHLLARITAFVEELLASTGCGYRALRRRIEGMHWLHTHLFFALAKDLCPKSLAGKRIGFIPTALAESKIQERHPDRRPGLCQRLRVMFLYQHLWYHVAVFAVAATVFAVGLVKAGNHGTLHYLLTHVLVPGAAWSSHFASLRPIAYAISPPTMPERRELMDRDFARPRPEVKENEDYLQLHLEDESQGQTFEVWRPKPEQKLEKWDAWAILPEIPRSVGLIFWLVVGLGMCQ</sequence>
<dbReference type="InterPro" id="IPR001173">
    <property type="entry name" value="Glyco_trans_2-like"/>
</dbReference>
<accession>A0A9P8G8L9</accession>
<dbReference type="GO" id="GO:0016757">
    <property type="term" value="F:glycosyltransferase activity"/>
    <property type="evidence" value="ECO:0007669"/>
    <property type="project" value="UniProtKB-KW"/>
</dbReference>
<evidence type="ECO:0000256" key="1">
    <source>
        <dbReference type="ARBA" id="ARBA00004141"/>
    </source>
</evidence>
<proteinExistence type="predicted"/>
<evidence type="ECO:0000313" key="9">
    <source>
        <dbReference type="EMBL" id="KAH0212907.1"/>
    </source>
</evidence>
<dbReference type="Pfam" id="PF13632">
    <property type="entry name" value="Glyco_trans_2_3"/>
    <property type="match status" value="1"/>
</dbReference>
<comment type="subcellular location">
    <subcellularLocation>
        <location evidence="1">Membrane</location>
        <topology evidence="1">Multi-pass membrane protein</topology>
    </subcellularLocation>
</comment>
<evidence type="ECO:0000259" key="8">
    <source>
        <dbReference type="Pfam" id="PF13632"/>
    </source>
</evidence>
<protein>
    <submittedName>
        <fullName evidence="9">Nucleotide-diphospho-sugar transferase</fullName>
    </submittedName>
</protein>
<dbReference type="InterPro" id="IPR029044">
    <property type="entry name" value="Nucleotide-diphossugar_trans"/>
</dbReference>